<dbReference type="SUPFAM" id="SSF74650">
    <property type="entry name" value="Galactose mutarotase-like"/>
    <property type="match status" value="1"/>
</dbReference>
<dbReference type="AlphaFoldDB" id="A0A8J3CMZ1"/>
<dbReference type="InterPro" id="IPR011013">
    <property type="entry name" value="Gal_mutarotase_sf_dom"/>
</dbReference>
<dbReference type="GO" id="GO:0005975">
    <property type="term" value="P:carbohydrate metabolic process"/>
    <property type="evidence" value="ECO:0007669"/>
    <property type="project" value="InterPro"/>
</dbReference>
<accession>A0A8J3CMZ1</accession>
<dbReference type="GO" id="GO:0030246">
    <property type="term" value="F:carbohydrate binding"/>
    <property type="evidence" value="ECO:0007669"/>
    <property type="project" value="InterPro"/>
</dbReference>
<evidence type="ECO:0000313" key="2">
    <source>
        <dbReference type="Proteomes" id="UP000614287"/>
    </source>
</evidence>
<gene>
    <name evidence="1" type="ORF">GCM10009007_12680</name>
</gene>
<proteinExistence type="predicted"/>
<dbReference type="InterPro" id="IPR014718">
    <property type="entry name" value="GH-type_carb-bd"/>
</dbReference>
<sequence length="248" mass="27705">MNLLQSQSFGGQILRATLLGKEIFYCPENLQPPPTPARGGVPVLFPQFASLGDLPKHGYARTQEWQVFSMLEGCVSSSLLLTEQPNWPHRAQLNIDASVEDDRMQIHLEVRNVGDTLFEWTGGLHPYFLVGDVLHSRIEGLIEEPIFKLSEQSLNAKGAAQAHAVDQSHAITSSLKLFSPVVNLLIEQSGFDAWQVWNPSAKHNLSDIPHADWQKFLCVEPVILMPKTLAPNNEWFGCMTISLLNQEL</sequence>
<protein>
    <submittedName>
        <fullName evidence="1">D-hexose-6-phosphate mutarotase</fullName>
    </submittedName>
</protein>
<dbReference type="EMBL" id="BMZG01000006">
    <property type="protein sequence ID" value="GHA73246.1"/>
    <property type="molecule type" value="Genomic_DNA"/>
</dbReference>
<organism evidence="1 2">
    <name type="scientific">Formosimonas limnophila</name>
    <dbReference type="NCBI Taxonomy" id="1384487"/>
    <lineage>
        <taxon>Bacteria</taxon>
        <taxon>Pseudomonadati</taxon>
        <taxon>Pseudomonadota</taxon>
        <taxon>Betaproteobacteria</taxon>
        <taxon>Burkholderiales</taxon>
        <taxon>Burkholderiaceae</taxon>
        <taxon>Formosimonas</taxon>
    </lineage>
</organism>
<comment type="caution">
    <text evidence="1">The sequence shown here is derived from an EMBL/GenBank/DDBJ whole genome shotgun (WGS) entry which is preliminary data.</text>
</comment>
<dbReference type="GO" id="GO:0047938">
    <property type="term" value="F:glucose-6-phosphate 1-epimerase activity"/>
    <property type="evidence" value="ECO:0007669"/>
    <property type="project" value="TreeGrafter"/>
</dbReference>
<dbReference type="PANTHER" id="PTHR11122">
    <property type="entry name" value="APOSPORY-ASSOCIATED PROTEIN C-RELATED"/>
    <property type="match status" value="1"/>
</dbReference>
<dbReference type="Pfam" id="PF01263">
    <property type="entry name" value="Aldose_epim"/>
    <property type="match status" value="1"/>
</dbReference>
<name>A0A8J3CMZ1_9BURK</name>
<dbReference type="Gene3D" id="2.70.98.10">
    <property type="match status" value="1"/>
</dbReference>
<dbReference type="PANTHER" id="PTHR11122:SF13">
    <property type="entry name" value="GLUCOSE-6-PHOSPHATE 1-EPIMERASE"/>
    <property type="match status" value="1"/>
</dbReference>
<keyword evidence="2" id="KW-1185">Reference proteome</keyword>
<reference evidence="1" key="1">
    <citation type="journal article" date="2014" name="Int. J. Syst. Evol. Microbiol.">
        <title>Complete genome sequence of Corynebacterium casei LMG S-19264T (=DSM 44701T), isolated from a smear-ripened cheese.</title>
        <authorList>
            <consortium name="US DOE Joint Genome Institute (JGI-PGF)"/>
            <person name="Walter F."/>
            <person name="Albersmeier A."/>
            <person name="Kalinowski J."/>
            <person name="Ruckert C."/>
        </authorList>
    </citation>
    <scope>NUCLEOTIDE SEQUENCE</scope>
    <source>
        <strain evidence="1">KCTC 32501</strain>
    </source>
</reference>
<dbReference type="RefSeq" id="WP_189493112.1">
    <property type="nucleotide sequence ID" value="NZ_BMZG01000006.1"/>
</dbReference>
<reference evidence="1" key="2">
    <citation type="submission" date="2020-09" db="EMBL/GenBank/DDBJ databases">
        <authorList>
            <person name="Sun Q."/>
            <person name="Kim S."/>
        </authorList>
    </citation>
    <scope>NUCLEOTIDE SEQUENCE</scope>
    <source>
        <strain evidence="1">KCTC 32501</strain>
    </source>
</reference>
<dbReference type="InterPro" id="IPR008183">
    <property type="entry name" value="Aldose_1/G6P_1-epimerase"/>
</dbReference>
<dbReference type="Proteomes" id="UP000614287">
    <property type="component" value="Unassembled WGS sequence"/>
</dbReference>
<evidence type="ECO:0000313" key="1">
    <source>
        <dbReference type="EMBL" id="GHA73246.1"/>
    </source>
</evidence>
<dbReference type="GO" id="GO:0005737">
    <property type="term" value="C:cytoplasm"/>
    <property type="evidence" value="ECO:0007669"/>
    <property type="project" value="TreeGrafter"/>
</dbReference>